<comment type="caution">
    <text evidence="1">The sequence shown here is derived from an EMBL/GenBank/DDBJ whole genome shotgun (WGS) entry which is preliminary data.</text>
</comment>
<accession>A0A0F9T4L8</accession>
<proteinExistence type="predicted"/>
<sequence length="131" mass="14729">MADDLEKAEVLGKLSAIWRRQLVSHAQEANGVELFAVYKDEALMGWMGLIMKPWIGEFNNNKCLLMPFGMWIHLKAHAAETVTPFRIVLKGKGLVAKAWIGITGLKYAVRNTKYGACLHIPLTEFKSVDKE</sequence>
<dbReference type="AlphaFoldDB" id="A0A0F9T4L8"/>
<evidence type="ECO:0000313" key="1">
    <source>
        <dbReference type="EMBL" id="KKN76170.1"/>
    </source>
</evidence>
<gene>
    <name evidence="1" type="ORF">LCGC14_0373650</name>
</gene>
<reference evidence="1" key="1">
    <citation type="journal article" date="2015" name="Nature">
        <title>Complex archaea that bridge the gap between prokaryotes and eukaryotes.</title>
        <authorList>
            <person name="Spang A."/>
            <person name="Saw J.H."/>
            <person name="Jorgensen S.L."/>
            <person name="Zaremba-Niedzwiedzka K."/>
            <person name="Martijn J."/>
            <person name="Lind A.E."/>
            <person name="van Eijk R."/>
            <person name="Schleper C."/>
            <person name="Guy L."/>
            <person name="Ettema T.J."/>
        </authorList>
    </citation>
    <scope>NUCLEOTIDE SEQUENCE</scope>
</reference>
<protein>
    <submittedName>
        <fullName evidence="1">Uncharacterized protein</fullName>
    </submittedName>
</protein>
<organism evidence="1">
    <name type="scientific">marine sediment metagenome</name>
    <dbReference type="NCBI Taxonomy" id="412755"/>
    <lineage>
        <taxon>unclassified sequences</taxon>
        <taxon>metagenomes</taxon>
        <taxon>ecological metagenomes</taxon>
    </lineage>
</organism>
<name>A0A0F9T4L8_9ZZZZ</name>
<dbReference type="EMBL" id="LAZR01000299">
    <property type="protein sequence ID" value="KKN76170.1"/>
    <property type="molecule type" value="Genomic_DNA"/>
</dbReference>